<dbReference type="CDD" id="cd17620">
    <property type="entry name" value="REC_OmpR_KdpE-like"/>
    <property type="match status" value="1"/>
</dbReference>
<keyword evidence="5" id="KW-0805">Transcription regulation</keyword>
<dbReference type="InterPro" id="IPR001789">
    <property type="entry name" value="Sig_transdc_resp-reg_receiver"/>
</dbReference>
<dbReference type="OrthoDB" id="9802426at2"/>
<protein>
    <submittedName>
        <fullName evidence="12">DNA-binding response regulator</fullName>
    </submittedName>
</protein>
<dbReference type="PROSITE" id="PS51755">
    <property type="entry name" value="OMPR_PHOB"/>
    <property type="match status" value="1"/>
</dbReference>
<evidence type="ECO:0000256" key="8">
    <source>
        <dbReference type="PROSITE-ProRule" id="PRU00169"/>
    </source>
</evidence>
<dbReference type="CDD" id="cd00383">
    <property type="entry name" value="trans_reg_C"/>
    <property type="match status" value="1"/>
</dbReference>
<keyword evidence="3 8" id="KW-0597">Phosphoprotein</keyword>
<dbReference type="GO" id="GO:0005829">
    <property type="term" value="C:cytosol"/>
    <property type="evidence" value="ECO:0007669"/>
    <property type="project" value="TreeGrafter"/>
</dbReference>
<feature type="domain" description="OmpR/PhoB-type" evidence="11">
    <location>
        <begin position="136"/>
        <end position="235"/>
    </location>
</feature>
<comment type="subcellular location">
    <subcellularLocation>
        <location evidence="1">Cytoplasm</location>
    </subcellularLocation>
</comment>
<keyword evidence="4" id="KW-0902">Two-component regulatory system</keyword>
<organism evidence="12 13">
    <name type="scientific">Idiomarina ramblicola</name>
    <dbReference type="NCBI Taxonomy" id="263724"/>
    <lineage>
        <taxon>Bacteria</taxon>
        <taxon>Pseudomonadati</taxon>
        <taxon>Pseudomonadota</taxon>
        <taxon>Gammaproteobacteria</taxon>
        <taxon>Alteromonadales</taxon>
        <taxon>Idiomarinaceae</taxon>
        <taxon>Idiomarina</taxon>
    </lineage>
</organism>
<evidence type="ECO:0000256" key="2">
    <source>
        <dbReference type="ARBA" id="ARBA00022490"/>
    </source>
</evidence>
<dbReference type="SUPFAM" id="SSF52172">
    <property type="entry name" value="CheY-like"/>
    <property type="match status" value="1"/>
</dbReference>
<dbReference type="InterPro" id="IPR001867">
    <property type="entry name" value="OmpR/PhoB-type_DNA-bd"/>
</dbReference>
<evidence type="ECO:0000256" key="5">
    <source>
        <dbReference type="ARBA" id="ARBA00023015"/>
    </source>
</evidence>
<dbReference type="InterPro" id="IPR036388">
    <property type="entry name" value="WH-like_DNA-bd_sf"/>
</dbReference>
<dbReference type="InterPro" id="IPR039420">
    <property type="entry name" value="WalR-like"/>
</dbReference>
<evidence type="ECO:0000313" key="12">
    <source>
        <dbReference type="EMBL" id="RUO73309.1"/>
    </source>
</evidence>
<dbReference type="SMART" id="SM00862">
    <property type="entry name" value="Trans_reg_C"/>
    <property type="match status" value="1"/>
</dbReference>
<reference evidence="13" key="1">
    <citation type="journal article" date="2018" name="Front. Microbiol.">
        <title>Genome-Based Analysis Reveals the Taxonomy and Diversity of the Family Idiomarinaceae.</title>
        <authorList>
            <person name="Liu Y."/>
            <person name="Lai Q."/>
            <person name="Shao Z."/>
        </authorList>
    </citation>
    <scope>NUCLEOTIDE SEQUENCE [LARGE SCALE GENOMIC DNA]</scope>
    <source>
        <strain evidence="13">R22</strain>
    </source>
</reference>
<evidence type="ECO:0000313" key="13">
    <source>
        <dbReference type="Proteomes" id="UP000288058"/>
    </source>
</evidence>
<feature type="domain" description="Response regulatory" evidence="10">
    <location>
        <begin position="11"/>
        <end position="124"/>
    </location>
</feature>
<gene>
    <name evidence="12" type="ORF">CWI78_02360</name>
</gene>
<dbReference type="FunFam" id="3.40.50.2300:FF:000021">
    <property type="entry name" value="Two-component system response regulator KdpE"/>
    <property type="match status" value="1"/>
</dbReference>
<dbReference type="Gene3D" id="1.10.10.10">
    <property type="entry name" value="Winged helix-like DNA-binding domain superfamily/Winged helix DNA-binding domain"/>
    <property type="match status" value="1"/>
</dbReference>
<accession>A0A432Z665</accession>
<feature type="DNA-binding region" description="OmpR/PhoB-type" evidence="9">
    <location>
        <begin position="136"/>
        <end position="235"/>
    </location>
</feature>
<dbReference type="Pfam" id="PF00072">
    <property type="entry name" value="Response_reg"/>
    <property type="match status" value="1"/>
</dbReference>
<dbReference type="GO" id="GO:0042802">
    <property type="term" value="F:identical protein binding"/>
    <property type="evidence" value="ECO:0007669"/>
    <property type="project" value="UniProtKB-ARBA"/>
</dbReference>
<dbReference type="SMART" id="SM00448">
    <property type="entry name" value="REC"/>
    <property type="match status" value="1"/>
</dbReference>
<keyword evidence="7" id="KW-0804">Transcription</keyword>
<comment type="caution">
    <text evidence="12">The sequence shown here is derived from an EMBL/GenBank/DDBJ whole genome shotgun (WGS) entry which is preliminary data.</text>
</comment>
<dbReference type="RefSeq" id="WP_126779897.1">
    <property type="nucleotide sequence ID" value="NZ_PIQC01000001.1"/>
</dbReference>
<dbReference type="EMBL" id="PIQC01000001">
    <property type="protein sequence ID" value="RUO73309.1"/>
    <property type="molecule type" value="Genomic_DNA"/>
</dbReference>
<dbReference type="PANTHER" id="PTHR48111:SF50">
    <property type="entry name" value="KDP OPERON TRANSCRIPTIONAL REGULATORY PROTEIN KDPE"/>
    <property type="match status" value="1"/>
</dbReference>
<dbReference type="GO" id="GO:0045893">
    <property type="term" value="P:positive regulation of DNA-templated transcription"/>
    <property type="evidence" value="ECO:0007669"/>
    <property type="project" value="UniProtKB-ARBA"/>
</dbReference>
<dbReference type="Proteomes" id="UP000288058">
    <property type="component" value="Unassembled WGS sequence"/>
</dbReference>
<evidence type="ECO:0000256" key="1">
    <source>
        <dbReference type="ARBA" id="ARBA00004496"/>
    </source>
</evidence>
<dbReference type="GO" id="GO:0032993">
    <property type="term" value="C:protein-DNA complex"/>
    <property type="evidence" value="ECO:0007669"/>
    <property type="project" value="TreeGrafter"/>
</dbReference>
<evidence type="ECO:0000259" key="10">
    <source>
        <dbReference type="PROSITE" id="PS50110"/>
    </source>
</evidence>
<dbReference type="Gene3D" id="6.10.250.690">
    <property type="match status" value="1"/>
</dbReference>
<dbReference type="AlphaFoldDB" id="A0A432Z665"/>
<evidence type="ECO:0000256" key="3">
    <source>
        <dbReference type="ARBA" id="ARBA00022553"/>
    </source>
</evidence>
<dbReference type="InterPro" id="IPR011006">
    <property type="entry name" value="CheY-like_superfamily"/>
</dbReference>
<dbReference type="PANTHER" id="PTHR48111">
    <property type="entry name" value="REGULATOR OF RPOS"/>
    <property type="match status" value="1"/>
</dbReference>
<keyword evidence="13" id="KW-1185">Reference proteome</keyword>
<dbReference type="GO" id="GO:0000156">
    <property type="term" value="F:phosphorelay response regulator activity"/>
    <property type="evidence" value="ECO:0007669"/>
    <property type="project" value="TreeGrafter"/>
</dbReference>
<dbReference type="GO" id="GO:0000987">
    <property type="term" value="F:cis-regulatory region sequence-specific DNA binding"/>
    <property type="evidence" value="ECO:0007669"/>
    <property type="project" value="UniProtKB-ARBA"/>
</dbReference>
<dbReference type="Gene3D" id="3.40.50.2300">
    <property type="match status" value="1"/>
</dbReference>
<keyword evidence="2" id="KW-0963">Cytoplasm</keyword>
<evidence type="ECO:0000259" key="11">
    <source>
        <dbReference type="PROSITE" id="PS51755"/>
    </source>
</evidence>
<sequence length="238" mass="27420">MNAQSSTVGTRILVIDDEPQIRRFMRASLTAEGYIYLEAATAEQGIKQITSQNPHLVILDLGLPDADGYEVMQKLREWSQVPVLVLTARDDELQKVKLLEGGANDYLTKPFGIRELMARIHVLLRDLSDQQQPSAETQFHFGELLIDREQHKVFLQNEVINLSRKEYALLDFLASHPQKLVTQQQLLEKIWGHTHHEDTHYLRIFVSQIRKKLKDDPAHPQYIETEPGVGYRFIAQKS</sequence>
<feature type="modified residue" description="4-aspartylphosphate" evidence="8">
    <location>
        <position position="60"/>
    </location>
</feature>
<proteinExistence type="predicted"/>
<evidence type="ECO:0000256" key="6">
    <source>
        <dbReference type="ARBA" id="ARBA00023125"/>
    </source>
</evidence>
<evidence type="ECO:0000256" key="4">
    <source>
        <dbReference type="ARBA" id="ARBA00023012"/>
    </source>
</evidence>
<dbReference type="Pfam" id="PF00486">
    <property type="entry name" value="Trans_reg_C"/>
    <property type="match status" value="1"/>
</dbReference>
<evidence type="ECO:0000256" key="7">
    <source>
        <dbReference type="ARBA" id="ARBA00023163"/>
    </source>
</evidence>
<evidence type="ECO:0000256" key="9">
    <source>
        <dbReference type="PROSITE-ProRule" id="PRU01091"/>
    </source>
</evidence>
<keyword evidence="6 9" id="KW-0238">DNA-binding</keyword>
<dbReference type="PROSITE" id="PS50110">
    <property type="entry name" value="RESPONSE_REGULATORY"/>
    <property type="match status" value="1"/>
</dbReference>
<name>A0A432Z665_9GAMM</name>